<feature type="chain" id="PRO_5023903097" description="Bifunctional inhibitor/plant lipid transfer protein/seed storage helical domain-containing protein" evidence="1">
    <location>
        <begin position="22"/>
        <end position="109"/>
    </location>
</feature>
<dbReference type="PANTHER" id="PTHR33286:SF52">
    <property type="entry name" value="EXPRESSED PROTEIN"/>
    <property type="match status" value="1"/>
</dbReference>
<dbReference type="InterPro" id="IPR016140">
    <property type="entry name" value="Bifunc_inhib/LTP/seed_store"/>
</dbReference>
<dbReference type="SUPFAM" id="SSF47699">
    <property type="entry name" value="Bifunctional inhibitor/lipid-transfer protein/seed storage 2S albumin"/>
    <property type="match status" value="1"/>
</dbReference>
<dbReference type="PANTHER" id="PTHR33286">
    <property type="entry name" value="BIFUNCTIONAL INHIBITOR/LIPID-TRANSFER PROTEIN/SEED STORAGE 2S ALBUMIN SUPERFAMILY PROTEIN"/>
    <property type="match status" value="1"/>
</dbReference>
<dbReference type="Pfam" id="PF14368">
    <property type="entry name" value="LTP_2"/>
    <property type="match status" value="1"/>
</dbReference>
<organism evidence="3 4">
    <name type="scientific">Eragrostis curvula</name>
    <name type="common">weeping love grass</name>
    <dbReference type="NCBI Taxonomy" id="38414"/>
    <lineage>
        <taxon>Eukaryota</taxon>
        <taxon>Viridiplantae</taxon>
        <taxon>Streptophyta</taxon>
        <taxon>Embryophyta</taxon>
        <taxon>Tracheophyta</taxon>
        <taxon>Spermatophyta</taxon>
        <taxon>Magnoliopsida</taxon>
        <taxon>Liliopsida</taxon>
        <taxon>Poales</taxon>
        <taxon>Poaceae</taxon>
        <taxon>PACMAD clade</taxon>
        <taxon>Chloridoideae</taxon>
        <taxon>Eragrostideae</taxon>
        <taxon>Eragrostidinae</taxon>
        <taxon>Eragrostis</taxon>
    </lineage>
</organism>
<gene>
    <name evidence="3" type="ORF">EJB05_15640</name>
</gene>
<dbReference type="Proteomes" id="UP000324897">
    <property type="component" value="Unassembled WGS sequence"/>
</dbReference>
<name>A0A5J9VCI5_9POAL</name>
<feature type="signal peptide" evidence="1">
    <location>
        <begin position="1"/>
        <end position="21"/>
    </location>
</feature>
<keyword evidence="4" id="KW-1185">Reference proteome</keyword>
<proteinExistence type="predicted"/>
<feature type="domain" description="Bifunctional inhibitor/plant lipid transfer protein/seed storage helical" evidence="2">
    <location>
        <begin position="19"/>
        <end position="99"/>
    </location>
</feature>
<sequence length="109" mass="12196">MSMAKLLGLFLVLALVVAARADECEGDRQGMRTECHKYALFPSEPKIPPSDACCNVWKNANIPCLCKRVTKEVEKIWCMDKIVYISQYCGKPLEHGYHCGTYTVPALGQ</sequence>
<protein>
    <recommendedName>
        <fullName evidence="2">Bifunctional inhibitor/plant lipid transfer protein/seed storage helical domain-containing protein</fullName>
    </recommendedName>
</protein>
<dbReference type="CDD" id="cd04660">
    <property type="entry name" value="nsLTP_like"/>
    <property type="match status" value="1"/>
</dbReference>
<evidence type="ECO:0000313" key="4">
    <source>
        <dbReference type="Proteomes" id="UP000324897"/>
    </source>
</evidence>
<dbReference type="Gramene" id="TVU33829">
    <property type="protein sequence ID" value="TVU33829"/>
    <property type="gene ID" value="EJB05_15640"/>
</dbReference>
<evidence type="ECO:0000256" key="1">
    <source>
        <dbReference type="SAM" id="SignalP"/>
    </source>
</evidence>
<reference evidence="3 4" key="1">
    <citation type="journal article" date="2019" name="Sci. Rep.">
        <title>A high-quality genome of Eragrostis curvula grass provides insights into Poaceae evolution and supports new strategies to enhance forage quality.</title>
        <authorList>
            <person name="Carballo J."/>
            <person name="Santos B.A.C.M."/>
            <person name="Zappacosta D."/>
            <person name="Garbus I."/>
            <person name="Selva J.P."/>
            <person name="Gallo C.A."/>
            <person name="Diaz A."/>
            <person name="Albertini E."/>
            <person name="Caccamo M."/>
            <person name="Echenique V."/>
        </authorList>
    </citation>
    <scope>NUCLEOTIDE SEQUENCE [LARGE SCALE GENOMIC DNA]</scope>
    <source>
        <strain evidence="4">cv. Victoria</strain>
        <tissue evidence="3">Leaf</tissue>
    </source>
</reference>
<keyword evidence="1" id="KW-0732">Signal</keyword>
<evidence type="ECO:0000259" key="2">
    <source>
        <dbReference type="Pfam" id="PF14368"/>
    </source>
</evidence>
<accession>A0A5J9VCI5</accession>
<comment type="caution">
    <text evidence="3">The sequence shown here is derived from an EMBL/GenBank/DDBJ whole genome shotgun (WGS) entry which is preliminary data.</text>
</comment>
<dbReference type="InterPro" id="IPR044741">
    <property type="entry name" value="NsLTP-like"/>
</dbReference>
<dbReference type="EMBL" id="RWGY01000009">
    <property type="protein sequence ID" value="TVU33829.1"/>
    <property type="molecule type" value="Genomic_DNA"/>
</dbReference>
<evidence type="ECO:0000313" key="3">
    <source>
        <dbReference type="EMBL" id="TVU33829.1"/>
    </source>
</evidence>
<dbReference type="Gene3D" id="1.10.110.10">
    <property type="entry name" value="Plant lipid-transfer and hydrophobic proteins"/>
    <property type="match status" value="1"/>
</dbReference>
<dbReference type="InterPro" id="IPR036312">
    <property type="entry name" value="Bifun_inhib/LTP/seed_sf"/>
</dbReference>
<dbReference type="OrthoDB" id="678486at2759"/>
<dbReference type="AlphaFoldDB" id="A0A5J9VCI5"/>